<evidence type="ECO:0000313" key="2">
    <source>
        <dbReference type="EMBL" id="OAM98237.1"/>
    </source>
</evidence>
<dbReference type="EMBL" id="LUAX01000007">
    <property type="protein sequence ID" value="OAM98237.1"/>
    <property type="molecule type" value="Genomic_DNA"/>
</dbReference>
<keyword evidence="1" id="KW-0812">Transmembrane</keyword>
<keyword evidence="1" id="KW-1133">Transmembrane helix</keyword>
<proteinExistence type="predicted"/>
<organism evidence="2 3">
    <name type="scientific">Vibrio europaeus</name>
    <dbReference type="NCBI Taxonomy" id="300876"/>
    <lineage>
        <taxon>Bacteria</taxon>
        <taxon>Pseudomonadati</taxon>
        <taxon>Pseudomonadota</taxon>
        <taxon>Gammaproteobacteria</taxon>
        <taxon>Vibrionales</taxon>
        <taxon>Vibrionaceae</taxon>
        <taxon>Vibrio</taxon>
        <taxon>Vibrio oreintalis group</taxon>
    </lineage>
</organism>
<feature type="transmembrane region" description="Helical" evidence="1">
    <location>
        <begin position="25"/>
        <end position="49"/>
    </location>
</feature>
<protein>
    <submittedName>
        <fullName evidence="2">Uncharacterized protein</fullName>
    </submittedName>
</protein>
<accession>A0A178J9G8</accession>
<feature type="transmembrane region" description="Helical" evidence="1">
    <location>
        <begin position="69"/>
        <end position="87"/>
    </location>
</feature>
<feature type="transmembrane region" description="Helical" evidence="1">
    <location>
        <begin position="99"/>
        <end position="118"/>
    </location>
</feature>
<dbReference type="Proteomes" id="UP000094761">
    <property type="component" value="Unassembled WGS sequence"/>
</dbReference>
<sequence>MILVQKNNYKEYVTLNIKVTPRNTLTALLSIVFCLFIAHMVGVFYKIIFEQDELLSVFKMFDFGSERNVPTLYASMTLLLSSLLLMLIAHTQKKAQERYLLWALLSLVFLFLSMDELFSFHERLTSPSRNLFEAKGVFYYAWIIPYGLALLAFCALYFRFLIQLPRKSMYLFVVSGVLFVTGAIGFEMLGGMLEESGNRSTIIYALAQTAEELFEKLGIALFIYSLLDYLVNQYDEFKLELVSK</sequence>
<feature type="transmembrane region" description="Helical" evidence="1">
    <location>
        <begin position="170"/>
        <end position="193"/>
    </location>
</feature>
<reference evidence="2 3" key="1">
    <citation type="submission" date="2016-03" db="EMBL/GenBank/DDBJ databases">
        <title>Draft genome sequence of the Vibrio tubiashii subs. europaeus.</title>
        <authorList>
            <person name="Spinard E."/>
            <person name="Dubert J."/>
            <person name="Nelson D.R."/>
            <person name="Barja J.L."/>
        </authorList>
    </citation>
    <scope>NUCLEOTIDE SEQUENCE [LARGE SCALE GENOMIC DNA]</scope>
    <source>
        <strain evidence="3">PP-638</strain>
    </source>
</reference>
<evidence type="ECO:0000313" key="3">
    <source>
        <dbReference type="Proteomes" id="UP000094761"/>
    </source>
</evidence>
<gene>
    <name evidence="2" type="ORF">AZ468_22230</name>
</gene>
<dbReference type="AlphaFoldDB" id="A0A178J9G8"/>
<comment type="caution">
    <text evidence="2">The sequence shown here is derived from an EMBL/GenBank/DDBJ whole genome shotgun (WGS) entry which is preliminary data.</text>
</comment>
<evidence type="ECO:0000256" key="1">
    <source>
        <dbReference type="SAM" id="Phobius"/>
    </source>
</evidence>
<keyword evidence="1" id="KW-0472">Membrane</keyword>
<feature type="transmembrane region" description="Helical" evidence="1">
    <location>
        <begin position="138"/>
        <end position="158"/>
    </location>
</feature>
<name>A0A178J9G8_9VIBR</name>